<keyword evidence="2" id="KW-1185">Reference proteome</keyword>
<comment type="caution">
    <text evidence="1">The sequence shown here is derived from an EMBL/GenBank/DDBJ whole genome shotgun (WGS) entry which is preliminary data.</text>
</comment>
<evidence type="ECO:0000313" key="2">
    <source>
        <dbReference type="Proteomes" id="UP001239111"/>
    </source>
</evidence>
<proteinExistence type="predicted"/>
<dbReference type="EMBL" id="CM056741">
    <property type="protein sequence ID" value="KAJ8682227.1"/>
    <property type="molecule type" value="Genomic_DNA"/>
</dbReference>
<evidence type="ECO:0000313" key="1">
    <source>
        <dbReference type="EMBL" id="KAJ8682227.1"/>
    </source>
</evidence>
<protein>
    <submittedName>
        <fullName evidence="1">Uncharacterized protein</fullName>
    </submittedName>
</protein>
<gene>
    <name evidence="1" type="ORF">QAD02_018019</name>
</gene>
<organism evidence="1 2">
    <name type="scientific">Eretmocerus hayati</name>
    <dbReference type="NCBI Taxonomy" id="131215"/>
    <lineage>
        <taxon>Eukaryota</taxon>
        <taxon>Metazoa</taxon>
        <taxon>Ecdysozoa</taxon>
        <taxon>Arthropoda</taxon>
        <taxon>Hexapoda</taxon>
        <taxon>Insecta</taxon>
        <taxon>Pterygota</taxon>
        <taxon>Neoptera</taxon>
        <taxon>Endopterygota</taxon>
        <taxon>Hymenoptera</taxon>
        <taxon>Apocrita</taxon>
        <taxon>Proctotrupomorpha</taxon>
        <taxon>Chalcidoidea</taxon>
        <taxon>Aphelinidae</taxon>
        <taxon>Aphelininae</taxon>
        <taxon>Eretmocerus</taxon>
    </lineage>
</organism>
<reference evidence="1" key="1">
    <citation type="submission" date="2023-04" db="EMBL/GenBank/DDBJ databases">
        <title>A chromosome-level genome assembly of the parasitoid wasp Eretmocerus hayati.</title>
        <authorList>
            <person name="Zhong Y."/>
            <person name="Liu S."/>
            <person name="Liu Y."/>
        </authorList>
    </citation>
    <scope>NUCLEOTIDE SEQUENCE</scope>
    <source>
        <strain evidence="1">ZJU_SS_LIU_2023</strain>
    </source>
</reference>
<name>A0ACC2PIJ2_9HYME</name>
<sequence length="556" mass="63922">PLVDIARIDIEDDHVSIKEESINEDSIEEDDPLSREPQREEHETNESFVNSLAPKSSPPHVSLDLTSEELSLKTESGPPLEFARVDIKEEPVIIKEEPIEEDDVLSQDPQQNSISESALESSTIDIKQENVIIKEELIVEDDPPVQEPQQDKQQINEKSVDFFMTKSSQAHVLPILPKEELPSEAESDGYRVKCSKDELKRRRAQKARQWRKIMKKNPVFRQKEIERVQNYRRRKKTGFQSQDLSSQTSDSSQESNLARSNCSLQSADEVCANTVSNSVAHPHKQSSLDGKPKQPFNTNQKLNSISKKPPKTVKERVKDYRRRKRKLEAEKNRFNVINVINQHIANKMNTTQVQNIESSPLQSIANQELILDNELFFGESLLPFLLRGHGVTTNHASAHQQIVDLTSIEKFMAYTENRGCAEQKIRKVLDKNLPSRPKGNCLFYCLIKICDLGMKPTELRRILSASPHIHDCENPEEAKRILASKKEFGDADVIFIFSRHYKCNVCIHWHLRGRTLFFQIKSDEDNPYFIHLRLEGNHFELYIPSPRRKVNLIGAK</sequence>
<dbReference type="Proteomes" id="UP001239111">
    <property type="component" value="Chromosome 1"/>
</dbReference>
<feature type="non-terminal residue" evidence="1">
    <location>
        <position position="1"/>
    </location>
</feature>
<accession>A0ACC2PIJ2</accession>